<evidence type="ECO:0000259" key="2">
    <source>
        <dbReference type="Pfam" id="PF07647"/>
    </source>
</evidence>
<name>A0A8S1VQD1_PAROT</name>
<keyword evidence="4" id="KW-1185">Reference proteome</keyword>
<dbReference type="EMBL" id="CAJJDP010000070">
    <property type="protein sequence ID" value="CAD8178683.1"/>
    <property type="molecule type" value="Genomic_DNA"/>
</dbReference>
<organism evidence="3 4">
    <name type="scientific">Paramecium octaurelia</name>
    <dbReference type="NCBI Taxonomy" id="43137"/>
    <lineage>
        <taxon>Eukaryota</taxon>
        <taxon>Sar</taxon>
        <taxon>Alveolata</taxon>
        <taxon>Ciliophora</taxon>
        <taxon>Intramacronucleata</taxon>
        <taxon>Oligohymenophorea</taxon>
        <taxon>Peniculida</taxon>
        <taxon>Parameciidae</taxon>
        <taxon>Paramecium</taxon>
    </lineage>
</organism>
<dbReference type="Proteomes" id="UP000683925">
    <property type="component" value="Unassembled WGS sequence"/>
</dbReference>
<accession>A0A8S1VQD1</accession>
<evidence type="ECO:0000313" key="4">
    <source>
        <dbReference type="Proteomes" id="UP000683925"/>
    </source>
</evidence>
<feature type="coiled-coil region" evidence="1">
    <location>
        <begin position="23"/>
        <end position="71"/>
    </location>
</feature>
<comment type="caution">
    <text evidence="3">The sequence shown here is derived from an EMBL/GenBank/DDBJ whole genome shotgun (WGS) entry which is preliminary data.</text>
</comment>
<keyword evidence="1" id="KW-0175">Coiled coil</keyword>
<protein>
    <recommendedName>
        <fullName evidence="2">SAM domain-containing protein</fullName>
    </recommendedName>
</protein>
<evidence type="ECO:0000256" key="1">
    <source>
        <dbReference type="SAM" id="Coils"/>
    </source>
</evidence>
<dbReference type="OrthoDB" id="302183at2759"/>
<feature type="domain" description="SAM" evidence="2">
    <location>
        <begin position="204"/>
        <end position="235"/>
    </location>
</feature>
<proteinExistence type="predicted"/>
<gene>
    <name evidence="3" type="ORF">POCTA_138.1.T0710205</name>
</gene>
<dbReference type="AlphaFoldDB" id="A0A8S1VQD1"/>
<evidence type="ECO:0000313" key="3">
    <source>
        <dbReference type="EMBL" id="CAD8178683.1"/>
    </source>
</evidence>
<dbReference type="Pfam" id="PF07647">
    <property type="entry name" value="SAM_2"/>
    <property type="match status" value="1"/>
</dbReference>
<dbReference type="OMA" id="ERYFQNF"/>
<dbReference type="InterPro" id="IPR001660">
    <property type="entry name" value="SAM"/>
</dbReference>
<sequence>MSINQELSFDSKSMNRFNHNQVESRYNDLIEQWQEKIQYLQQNIQEMQQQKEDVKNALIEAQSRMKNKRGQVDDSLNETKSMDTIIPINLAKLNNSTSQILDDSVTTQESQSSIQSVKFQPIASFLMEIGLKERYFQNFIDLKIYDNVSLQNSLPSTNQCKYLLNKYGIDRLGYQRRILAKLDEQMGLISKKGLLENLELYQNSIPSIKDWLKSINYQQYYPNFTLAGYDSFEYLIYQEQSQYKLTLSDFKESFCIDNESDSKLILAHITIICDKIKNLNLWNVQASSKKAKESNFGLVQCALPIPNNKCAIF</sequence>
<reference evidence="3" key="1">
    <citation type="submission" date="2021-01" db="EMBL/GenBank/DDBJ databases">
        <authorList>
            <consortium name="Genoscope - CEA"/>
            <person name="William W."/>
        </authorList>
    </citation>
    <scope>NUCLEOTIDE SEQUENCE</scope>
</reference>